<keyword evidence="2 7" id="KW-0548">Nucleotidyltransferase</keyword>
<dbReference type="RefSeq" id="WP_059751423.1">
    <property type="nucleotide sequence ID" value="NZ_LDUG01000006.1"/>
</dbReference>
<keyword evidence="8" id="KW-1185">Reference proteome</keyword>
<comment type="caution">
    <text evidence="7">The sequence shown here is derived from an EMBL/GenBank/DDBJ whole genome shotgun (WGS) entry which is preliminary data.</text>
</comment>
<dbReference type="EMBL" id="LDUG01000006">
    <property type="protein sequence ID" value="KVW99452.1"/>
    <property type="molecule type" value="Genomic_DNA"/>
</dbReference>
<proteinExistence type="predicted"/>
<evidence type="ECO:0000256" key="1">
    <source>
        <dbReference type="ARBA" id="ARBA00022679"/>
    </source>
</evidence>
<dbReference type="InterPro" id="IPR036265">
    <property type="entry name" value="HIT-like_sf"/>
</dbReference>
<evidence type="ECO:0000256" key="5">
    <source>
        <dbReference type="PIRSR" id="PIRSR000808-3"/>
    </source>
</evidence>
<dbReference type="Pfam" id="PF01087">
    <property type="entry name" value="GalP_UDP_transf"/>
    <property type="match status" value="1"/>
</dbReference>
<dbReference type="SUPFAM" id="SSF54197">
    <property type="entry name" value="HIT-like"/>
    <property type="match status" value="2"/>
</dbReference>
<keyword evidence="5" id="KW-0862">Zinc</keyword>
<keyword evidence="5" id="KW-0479">Metal-binding</keyword>
<feature type="binding site" evidence="5">
    <location>
        <position position="173"/>
    </location>
    <ligand>
        <name>Zn(2+)</name>
        <dbReference type="ChEBI" id="CHEBI:29105"/>
    </ligand>
</feature>
<sequence length="374" mass="42029">MSDPNTPETSEVREIRINPIVPSESVLVATARSLRPKKAEELAPRDTRKHVETCPFCRGNEHKTPPLILSWPPEGDWQIRMVENLYPVLGDDREQPGFNFGLQQTIDGYGRHEVIIDHHEHGIAVHDMAESHLAALFGVYQTRMRQLFESDDRLKYVLVFKNFGPAAGASIPHTHSQVIAMPVVPENVDAEVKNSAAHFAKHHHCIFCALIDEALTFEATIYDRNSGAVRRKINVGQYVVERGEKFIAIKPFASRYEWEVHILPLVHQADFLDVRGEDMADLARVMKRTMARLDAVIGGAQYNFFLHSVPHGGSDSTHGVPPDRARGEYAASYHWHLEICPRTSIPTGFELGSGLFVNTINPEQAAERLRAVTL</sequence>
<dbReference type="GO" id="GO:0008108">
    <property type="term" value="F:UDP-glucose:hexose-1-phosphate uridylyltransferase activity"/>
    <property type="evidence" value="ECO:0007669"/>
    <property type="project" value="InterPro"/>
</dbReference>
<keyword evidence="3" id="KW-0119">Carbohydrate metabolism</keyword>
<reference evidence="7 8" key="1">
    <citation type="journal article" date="2015" name="Appl. Environ. Microbiol.">
        <title>Aerobic and Anaerobic Thiosulfate Oxidation by a Cold-Adapted, Subglacial Chemoautotroph.</title>
        <authorList>
            <person name="Harrold Z.R."/>
            <person name="Skidmore M.L."/>
            <person name="Hamilton T.L."/>
            <person name="Desch L."/>
            <person name="Amada K."/>
            <person name="van Gelder W."/>
            <person name="Glover K."/>
            <person name="Roden E.E."/>
            <person name="Boyd E.S."/>
        </authorList>
    </citation>
    <scope>NUCLEOTIDE SEQUENCE [LARGE SCALE GENOMIC DNA]</scope>
    <source>
        <strain evidence="7 8">RG</strain>
    </source>
</reference>
<comment type="cofactor">
    <cofactor evidence="5">
        <name>Zn(2+)</name>
        <dbReference type="ChEBI" id="CHEBI:29105"/>
    </cofactor>
    <text evidence="5">Binds 1 zinc ion per subunit.</text>
</comment>
<dbReference type="PIRSF" id="PIRSF000808">
    <property type="entry name" value="GalT"/>
    <property type="match status" value="1"/>
</dbReference>
<dbReference type="OrthoDB" id="9769064at2"/>
<evidence type="ECO:0000256" key="2">
    <source>
        <dbReference type="ARBA" id="ARBA00022695"/>
    </source>
</evidence>
<dbReference type="PATRIC" id="fig|36861.3.peg.3098"/>
<dbReference type="Gene3D" id="3.30.428.10">
    <property type="entry name" value="HIT-like"/>
    <property type="match status" value="2"/>
</dbReference>
<evidence type="ECO:0000313" key="8">
    <source>
        <dbReference type="Proteomes" id="UP000064243"/>
    </source>
</evidence>
<dbReference type="PANTHER" id="PTHR42763:SF2">
    <property type="entry name" value="ADP-GLUCOSE PHOSPHORYLASE"/>
    <property type="match status" value="1"/>
</dbReference>
<gene>
    <name evidence="7" type="ORF">ABW22_01845</name>
</gene>
<dbReference type="CDD" id="cd00608">
    <property type="entry name" value="GalT"/>
    <property type="match status" value="1"/>
</dbReference>
<feature type="binding site" evidence="5">
    <location>
        <position position="57"/>
    </location>
    <ligand>
        <name>Zn(2+)</name>
        <dbReference type="ChEBI" id="CHEBI:29105"/>
    </ligand>
</feature>
<dbReference type="STRING" id="1123392.GCA_000376425_01568"/>
<name>A0A125BDR2_THIDE</name>
<feature type="binding site" evidence="5">
    <location>
        <position position="54"/>
    </location>
    <ligand>
        <name>Zn(2+)</name>
        <dbReference type="ChEBI" id="CHEBI:29105"/>
    </ligand>
</feature>
<evidence type="ECO:0000259" key="6">
    <source>
        <dbReference type="Pfam" id="PF01087"/>
    </source>
</evidence>
<dbReference type="eggNOG" id="COG1085">
    <property type="taxonomic scope" value="Bacteria"/>
</dbReference>
<feature type="active site" description="Tele-UMP-histidine intermediate" evidence="4">
    <location>
        <position position="175"/>
    </location>
</feature>
<evidence type="ECO:0000313" key="7">
    <source>
        <dbReference type="EMBL" id="KVW99452.1"/>
    </source>
</evidence>
<feature type="domain" description="Galactose-1-phosphate uridyl transferase N-terminal" evidence="6">
    <location>
        <begin position="12"/>
        <end position="185"/>
    </location>
</feature>
<accession>A0A125BDR2</accession>
<dbReference type="InterPro" id="IPR053177">
    <property type="entry name" value="ADP-glucose_phosphorylase"/>
</dbReference>
<dbReference type="InterPro" id="IPR005849">
    <property type="entry name" value="GalP_Utransf_N"/>
</dbReference>
<dbReference type="Proteomes" id="UP000064243">
    <property type="component" value="Unassembled WGS sequence"/>
</dbReference>
<dbReference type="PANTHER" id="PTHR42763">
    <property type="entry name" value="ADP-GLUCOSE PHOSPHORYLASE"/>
    <property type="match status" value="1"/>
</dbReference>
<keyword evidence="1 7" id="KW-0808">Transferase</keyword>
<dbReference type="GO" id="GO:0006012">
    <property type="term" value="P:galactose metabolic process"/>
    <property type="evidence" value="ECO:0007669"/>
    <property type="project" value="InterPro"/>
</dbReference>
<protein>
    <submittedName>
        <fullName evidence="7">Galactose-1-phosphate uridylyltransferase</fullName>
    </submittedName>
</protein>
<feature type="binding site" evidence="5">
    <location>
        <position position="121"/>
    </location>
    <ligand>
        <name>Zn(2+)</name>
        <dbReference type="ChEBI" id="CHEBI:29105"/>
    </ligand>
</feature>
<dbReference type="GO" id="GO:0008270">
    <property type="term" value="F:zinc ion binding"/>
    <property type="evidence" value="ECO:0007669"/>
    <property type="project" value="InterPro"/>
</dbReference>
<organism evidence="7 8">
    <name type="scientific">Thiobacillus denitrificans</name>
    <dbReference type="NCBI Taxonomy" id="36861"/>
    <lineage>
        <taxon>Bacteria</taxon>
        <taxon>Pseudomonadati</taxon>
        <taxon>Pseudomonadota</taxon>
        <taxon>Betaproteobacteria</taxon>
        <taxon>Nitrosomonadales</taxon>
        <taxon>Thiobacillaceae</taxon>
        <taxon>Thiobacillus</taxon>
    </lineage>
</organism>
<dbReference type="InterPro" id="IPR001937">
    <property type="entry name" value="GalP_UDPtransf1"/>
</dbReference>
<dbReference type="AlphaFoldDB" id="A0A125BDR2"/>
<evidence type="ECO:0000256" key="4">
    <source>
        <dbReference type="PIRSR" id="PIRSR000808-1"/>
    </source>
</evidence>
<evidence type="ECO:0000256" key="3">
    <source>
        <dbReference type="ARBA" id="ARBA00023277"/>
    </source>
</evidence>